<dbReference type="InterPro" id="IPR001412">
    <property type="entry name" value="aa-tRNA-synth_I_CS"/>
</dbReference>
<dbReference type="GO" id="GO:0005524">
    <property type="term" value="F:ATP binding"/>
    <property type="evidence" value="ECO:0007669"/>
    <property type="project" value="UniProtKB-KW"/>
</dbReference>
<dbReference type="FunFam" id="1.10.240.10:FF:000003">
    <property type="entry name" value="Tryptophan--tRNA ligase, cytoplasmic"/>
    <property type="match status" value="1"/>
</dbReference>
<keyword evidence="6 12" id="KW-0436">Ligase</keyword>
<comment type="caution">
    <text evidence="14">The sequence shown here is derived from an EMBL/GenBank/DDBJ whole genome shotgun (WGS) entry which is preliminary data.</text>
</comment>
<dbReference type="Gene3D" id="3.40.50.620">
    <property type="entry name" value="HUPs"/>
    <property type="match status" value="1"/>
</dbReference>
<evidence type="ECO:0000313" key="15">
    <source>
        <dbReference type="Proteomes" id="UP000236621"/>
    </source>
</evidence>
<evidence type="ECO:0000313" key="14">
    <source>
        <dbReference type="EMBL" id="PNY28048.1"/>
    </source>
</evidence>
<dbReference type="Gene3D" id="1.10.240.10">
    <property type="entry name" value="Tyrosyl-Transfer RNA Synthetase"/>
    <property type="match status" value="1"/>
</dbReference>
<dbReference type="Proteomes" id="UP000236621">
    <property type="component" value="Unassembled WGS sequence"/>
</dbReference>
<keyword evidence="10 12" id="KW-0030">Aminoacyl-tRNA synthetase</keyword>
<evidence type="ECO:0000256" key="9">
    <source>
        <dbReference type="ARBA" id="ARBA00022917"/>
    </source>
</evidence>
<dbReference type="PROSITE" id="PS00178">
    <property type="entry name" value="AA_TRNA_LIGASE_I"/>
    <property type="match status" value="1"/>
</dbReference>
<dbReference type="PANTHER" id="PTHR10055">
    <property type="entry name" value="TRYPTOPHANYL-TRNA SYNTHETASE"/>
    <property type="match status" value="1"/>
</dbReference>
<feature type="non-terminal residue" evidence="14">
    <location>
        <position position="1"/>
    </location>
</feature>
<dbReference type="NCBIfam" id="TIGR00233">
    <property type="entry name" value="trpS"/>
    <property type="match status" value="1"/>
</dbReference>
<accession>A0A2K3QKI4</accession>
<feature type="region of interest" description="Disordered" evidence="13">
    <location>
        <begin position="65"/>
        <end position="95"/>
    </location>
</feature>
<dbReference type="EC" id="6.1.1.2" evidence="3"/>
<sequence length="561" mass="61593">GYAPPFPCSPVESVTHSLSHPDGDTRHIVLWRLDFATINSDSSVPLSSLWPRTIASLAMASAPETAAPPAAGHDATSPPAGSSKQDINPWSVSGEVGEDGKVKAIDYRKLIEDFGTNLIDDALLERFERVTGHKPHRFLRREIVFSHRDLSLILDRYEKNELFYLYTGRGPSSDSMHIGHTQVFDFVKWLQDVLDVPVIIMLTDDEKFLFSENRSVDEVMGYTRKNAKDIIAVGFDPKKTFIFSDFEYVGGAFYKNVVRISKRVTYNTAKAIFGFDGSSNIGKIHFASIQGATSFASSFPHIFGSDESKTASIPCLIPCAIDQDPYFRLTRDCAAGLHLAKPSLIHMRFLDALQGPGSKMSASDDTSAIFLSDTAKQVKTKINKYAFSGGRETLEEHREKGGNADVDVSYQYLQFFLESDEELAKVKADYNSGKLLTGELKAMCIEHLQKYVAAFQDRRSKVTDAVVDEFMSRRRLEWKGNPRIPRADLVVPVPKSGEDKAGGAAAGDDGSDKMTKNQMKKLLKQQQVAQKKAEKAKEKGAAAEGPAAEGPAAEAAASGGS</sequence>
<keyword evidence="9 12" id="KW-0648">Protein biosynthesis</keyword>
<dbReference type="AlphaFoldDB" id="A0A2K3QKI4"/>
<dbReference type="FunFam" id="3.40.50.620:FF:000033">
    <property type="entry name" value="tryptophan--tRNA ligase, cytoplasmic"/>
    <property type="match status" value="1"/>
</dbReference>
<dbReference type="EMBL" id="NRSZ01000312">
    <property type="protein sequence ID" value="PNY28048.1"/>
    <property type="molecule type" value="Genomic_DNA"/>
</dbReference>
<organism evidence="14 15">
    <name type="scientific">Tolypocladium capitatum</name>
    <dbReference type="NCBI Taxonomy" id="45235"/>
    <lineage>
        <taxon>Eukaryota</taxon>
        <taxon>Fungi</taxon>
        <taxon>Dikarya</taxon>
        <taxon>Ascomycota</taxon>
        <taxon>Pezizomycotina</taxon>
        <taxon>Sordariomycetes</taxon>
        <taxon>Hypocreomycetidae</taxon>
        <taxon>Hypocreales</taxon>
        <taxon>Ophiocordycipitaceae</taxon>
        <taxon>Tolypocladium</taxon>
    </lineage>
</organism>
<dbReference type="InterPro" id="IPR002306">
    <property type="entry name" value="Trp-tRNA-ligase"/>
</dbReference>
<dbReference type="PRINTS" id="PR01039">
    <property type="entry name" value="TRNASYNTHTRP"/>
</dbReference>
<dbReference type="InterPro" id="IPR014729">
    <property type="entry name" value="Rossmann-like_a/b/a_fold"/>
</dbReference>
<evidence type="ECO:0000256" key="7">
    <source>
        <dbReference type="ARBA" id="ARBA00022741"/>
    </source>
</evidence>
<evidence type="ECO:0000256" key="1">
    <source>
        <dbReference type="ARBA" id="ARBA00004496"/>
    </source>
</evidence>
<keyword evidence="15" id="KW-1185">Reference proteome</keyword>
<evidence type="ECO:0000256" key="11">
    <source>
        <dbReference type="ARBA" id="ARBA00030268"/>
    </source>
</evidence>
<dbReference type="SUPFAM" id="SSF52374">
    <property type="entry name" value="Nucleotidylyl transferase"/>
    <property type="match status" value="1"/>
</dbReference>
<dbReference type="PANTHER" id="PTHR10055:SF1">
    <property type="entry name" value="TRYPTOPHAN--TRNA LIGASE, CYTOPLASMIC"/>
    <property type="match status" value="1"/>
</dbReference>
<evidence type="ECO:0000256" key="2">
    <source>
        <dbReference type="ARBA" id="ARBA00005594"/>
    </source>
</evidence>
<dbReference type="InterPro" id="IPR002305">
    <property type="entry name" value="aa-tRNA-synth_Ic"/>
</dbReference>
<comment type="subcellular location">
    <subcellularLocation>
        <location evidence="1">Cytoplasm</location>
    </subcellularLocation>
</comment>
<feature type="compositionally biased region" description="Low complexity" evidence="13">
    <location>
        <begin position="542"/>
        <end position="561"/>
    </location>
</feature>
<keyword evidence="7 12" id="KW-0547">Nucleotide-binding</keyword>
<evidence type="ECO:0000256" key="5">
    <source>
        <dbReference type="ARBA" id="ARBA00022490"/>
    </source>
</evidence>
<evidence type="ECO:0000256" key="8">
    <source>
        <dbReference type="ARBA" id="ARBA00022840"/>
    </source>
</evidence>
<keyword evidence="5" id="KW-0963">Cytoplasm</keyword>
<evidence type="ECO:0000256" key="3">
    <source>
        <dbReference type="ARBA" id="ARBA00013161"/>
    </source>
</evidence>
<dbReference type="OrthoDB" id="10261385at2759"/>
<dbReference type="CDD" id="cd00806">
    <property type="entry name" value="TrpRS_core"/>
    <property type="match status" value="1"/>
</dbReference>
<evidence type="ECO:0000256" key="6">
    <source>
        <dbReference type="ARBA" id="ARBA00022598"/>
    </source>
</evidence>
<evidence type="ECO:0000256" key="4">
    <source>
        <dbReference type="ARBA" id="ARBA00013782"/>
    </source>
</evidence>
<reference evidence="14 15" key="1">
    <citation type="submission" date="2017-08" db="EMBL/GenBank/DDBJ databases">
        <title>Harnessing the power of phylogenomics to disentangle the directionality and signatures of interkingdom host jumping in the parasitic fungal genus Tolypocladium.</title>
        <authorList>
            <person name="Quandt C.A."/>
            <person name="Patterson W."/>
            <person name="Spatafora J.W."/>
        </authorList>
    </citation>
    <scope>NUCLEOTIDE SEQUENCE [LARGE SCALE GENOMIC DNA]</scope>
    <source>
        <strain evidence="14 15">CBS 113982</strain>
    </source>
</reference>
<feature type="compositionally biased region" description="Polar residues" evidence="13">
    <location>
        <begin position="79"/>
        <end position="91"/>
    </location>
</feature>
<protein>
    <recommendedName>
        <fullName evidence="4">Tryptophan--tRNA ligase, cytoplasmic</fullName>
        <ecNumber evidence="3">6.1.1.2</ecNumber>
    </recommendedName>
    <alternativeName>
        <fullName evidence="11">Tryptophanyl-tRNA synthetase</fullName>
    </alternativeName>
</protein>
<dbReference type="GO" id="GO:0004830">
    <property type="term" value="F:tryptophan-tRNA ligase activity"/>
    <property type="evidence" value="ECO:0007669"/>
    <property type="project" value="UniProtKB-EC"/>
</dbReference>
<keyword evidence="8 12" id="KW-0067">ATP-binding</keyword>
<feature type="region of interest" description="Disordered" evidence="13">
    <location>
        <begin position="487"/>
        <end position="561"/>
    </location>
</feature>
<dbReference type="STRING" id="45235.A0A2K3QKI4"/>
<evidence type="ECO:0000256" key="12">
    <source>
        <dbReference type="RuleBase" id="RU363036"/>
    </source>
</evidence>
<comment type="similarity">
    <text evidence="2 12">Belongs to the class-I aminoacyl-tRNA synthetase family.</text>
</comment>
<name>A0A2K3QKI4_9HYPO</name>
<gene>
    <name evidence="14" type="ORF">TCAP_02030</name>
</gene>
<evidence type="ECO:0000256" key="10">
    <source>
        <dbReference type="ARBA" id="ARBA00023146"/>
    </source>
</evidence>
<dbReference type="GO" id="GO:0006436">
    <property type="term" value="P:tryptophanyl-tRNA aminoacylation"/>
    <property type="evidence" value="ECO:0007669"/>
    <property type="project" value="InterPro"/>
</dbReference>
<evidence type="ECO:0000256" key="13">
    <source>
        <dbReference type="SAM" id="MobiDB-lite"/>
    </source>
</evidence>
<dbReference type="Pfam" id="PF00579">
    <property type="entry name" value="tRNA-synt_1b"/>
    <property type="match status" value="1"/>
</dbReference>
<feature type="compositionally biased region" description="Basic and acidic residues" evidence="13">
    <location>
        <begin position="531"/>
        <end position="541"/>
    </location>
</feature>
<proteinExistence type="inferred from homology"/>
<dbReference type="GO" id="GO:0005737">
    <property type="term" value="C:cytoplasm"/>
    <property type="evidence" value="ECO:0007669"/>
    <property type="project" value="UniProtKB-SubCell"/>
</dbReference>